<evidence type="ECO:0000256" key="4">
    <source>
        <dbReference type="ARBA" id="ARBA00022989"/>
    </source>
</evidence>
<organism evidence="8 9">
    <name type="scientific">Pseudoteredinibacter isoporae</name>
    <dbReference type="NCBI Taxonomy" id="570281"/>
    <lineage>
        <taxon>Bacteria</taxon>
        <taxon>Pseudomonadati</taxon>
        <taxon>Pseudomonadota</taxon>
        <taxon>Gammaproteobacteria</taxon>
        <taxon>Cellvibrionales</taxon>
        <taxon>Cellvibrionaceae</taxon>
        <taxon>Pseudoteredinibacter</taxon>
    </lineage>
</organism>
<dbReference type="AlphaFoldDB" id="A0A7X0JR47"/>
<comment type="subcellular location">
    <subcellularLocation>
        <location evidence="1">Cell membrane</location>
        <topology evidence="1">Multi-pass membrane protein</topology>
    </subcellularLocation>
</comment>
<dbReference type="Proteomes" id="UP000528457">
    <property type="component" value="Unassembled WGS sequence"/>
</dbReference>
<feature type="transmembrane region" description="Helical" evidence="6">
    <location>
        <begin position="125"/>
        <end position="141"/>
    </location>
</feature>
<keyword evidence="2" id="KW-1003">Cell membrane</keyword>
<dbReference type="Pfam" id="PF00892">
    <property type="entry name" value="EamA"/>
    <property type="match status" value="2"/>
</dbReference>
<feature type="transmembrane region" description="Helical" evidence="6">
    <location>
        <begin position="275"/>
        <end position="293"/>
    </location>
</feature>
<dbReference type="PANTHER" id="PTHR42920">
    <property type="entry name" value="OS03G0707200 PROTEIN-RELATED"/>
    <property type="match status" value="1"/>
</dbReference>
<feature type="transmembrane region" description="Helical" evidence="6">
    <location>
        <begin position="218"/>
        <end position="238"/>
    </location>
</feature>
<feature type="transmembrane region" description="Helical" evidence="6">
    <location>
        <begin position="99"/>
        <end position="118"/>
    </location>
</feature>
<keyword evidence="3 6" id="KW-0812">Transmembrane</keyword>
<feature type="transmembrane region" description="Helical" evidence="6">
    <location>
        <begin position="153"/>
        <end position="169"/>
    </location>
</feature>
<dbReference type="InterPro" id="IPR037185">
    <property type="entry name" value="EmrE-like"/>
</dbReference>
<feature type="domain" description="EamA" evidence="7">
    <location>
        <begin position="10"/>
        <end position="141"/>
    </location>
</feature>
<dbReference type="InterPro" id="IPR000620">
    <property type="entry name" value="EamA_dom"/>
</dbReference>
<keyword evidence="4 6" id="KW-1133">Transmembrane helix</keyword>
<protein>
    <submittedName>
        <fullName evidence="8">Drug/metabolite transporter (DMT)-like permease</fullName>
    </submittedName>
</protein>
<evidence type="ECO:0000259" key="7">
    <source>
        <dbReference type="Pfam" id="PF00892"/>
    </source>
</evidence>
<evidence type="ECO:0000256" key="1">
    <source>
        <dbReference type="ARBA" id="ARBA00004651"/>
    </source>
</evidence>
<evidence type="ECO:0000256" key="2">
    <source>
        <dbReference type="ARBA" id="ARBA00022475"/>
    </source>
</evidence>
<evidence type="ECO:0000256" key="3">
    <source>
        <dbReference type="ARBA" id="ARBA00022692"/>
    </source>
</evidence>
<evidence type="ECO:0000256" key="6">
    <source>
        <dbReference type="SAM" id="Phobius"/>
    </source>
</evidence>
<evidence type="ECO:0000313" key="9">
    <source>
        <dbReference type="Proteomes" id="UP000528457"/>
    </source>
</evidence>
<keyword evidence="5 6" id="KW-0472">Membrane</keyword>
<evidence type="ECO:0000256" key="5">
    <source>
        <dbReference type="ARBA" id="ARBA00023136"/>
    </source>
</evidence>
<feature type="transmembrane region" description="Helical" evidence="6">
    <location>
        <begin position="176"/>
        <end position="198"/>
    </location>
</feature>
<feature type="transmembrane region" description="Helical" evidence="6">
    <location>
        <begin position="68"/>
        <end position="87"/>
    </location>
</feature>
<dbReference type="SUPFAM" id="SSF103481">
    <property type="entry name" value="Multidrug resistance efflux transporter EmrE"/>
    <property type="match status" value="2"/>
</dbReference>
<sequence length="313" mass="34089">MIRSGTSAFWALVMVNIIWGAGFVVIDKAIDIVAVNTFNTLRFGLAALCLLPLWWASKERANFSGHGPVLKVGFGLGLLLFLGFSTQTQGMLYTSVSNAGFITGLCVPLTPVIAFLLFRKHVDKAVWISVALATAGLYMLTVGDKLEFNSGDILITICAICFASHICFTDRYADRYPVVLLSVYQLAAVGVYSAIAAVFGIGETRDYPPLMEQLTNNIVIQAVLYSAILGSAFAYWAQTSSQRLLEPHKVALVFALEPIFAHLFAYIFLDEHLGFKGWIGAGLIISAMLYAELGGRRKAKMQPLDQTSSPSLD</sequence>
<dbReference type="EMBL" id="JACHHT010000001">
    <property type="protein sequence ID" value="MBB6519851.1"/>
    <property type="molecule type" value="Genomic_DNA"/>
</dbReference>
<feature type="transmembrane region" description="Helical" evidence="6">
    <location>
        <begin position="32"/>
        <end position="56"/>
    </location>
</feature>
<dbReference type="InParanoid" id="A0A7X0JR47"/>
<dbReference type="PANTHER" id="PTHR42920:SF5">
    <property type="entry name" value="EAMA DOMAIN-CONTAINING PROTEIN"/>
    <property type="match status" value="1"/>
</dbReference>
<keyword evidence="9" id="KW-1185">Reference proteome</keyword>
<reference evidence="8 9" key="1">
    <citation type="submission" date="2020-08" db="EMBL/GenBank/DDBJ databases">
        <title>Genomic Encyclopedia of Type Strains, Phase IV (KMG-IV): sequencing the most valuable type-strain genomes for metagenomic binning, comparative biology and taxonomic classification.</title>
        <authorList>
            <person name="Goeker M."/>
        </authorList>
    </citation>
    <scope>NUCLEOTIDE SEQUENCE [LARGE SCALE GENOMIC DNA]</scope>
    <source>
        <strain evidence="8 9">DSM 22368</strain>
    </source>
</reference>
<feature type="transmembrane region" description="Helical" evidence="6">
    <location>
        <begin position="7"/>
        <end position="26"/>
    </location>
</feature>
<evidence type="ECO:0000313" key="8">
    <source>
        <dbReference type="EMBL" id="MBB6519851.1"/>
    </source>
</evidence>
<gene>
    <name evidence="8" type="ORF">HNR48_000129</name>
</gene>
<dbReference type="GO" id="GO:0005886">
    <property type="term" value="C:plasma membrane"/>
    <property type="evidence" value="ECO:0007669"/>
    <property type="project" value="UniProtKB-SubCell"/>
</dbReference>
<accession>A0A7X0JR47</accession>
<feature type="domain" description="EamA" evidence="7">
    <location>
        <begin position="150"/>
        <end position="289"/>
    </location>
</feature>
<name>A0A7X0JR47_9GAMM</name>
<dbReference type="RefSeq" id="WP_166852977.1">
    <property type="nucleotide sequence ID" value="NZ_JAAONY010000001.1"/>
</dbReference>
<dbReference type="InterPro" id="IPR051258">
    <property type="entry name" value="Diverse_Substrate_Transporter"/>
</dbReference>
<comment type="caution">
    <text evidence="8">The sequence shown here is derived from an EMBL/GenBank/DDBJ whole genome shotgun (WGS) entry which is preliminary data.</text>
</comment>
<feature type="transmembrane region" description="Helical" evidence="6">
    <location>
        <begin position="250"/>
        <end position="269"/>
    </location>
</feature>
<proteinExistence type="predicted"/>